<dbReference type="PANTHER" id="PTHR45138:SF9">
    <property type="entry name" value="DIGUANYLATE CYCLASE DGCM-RELATED"/>
    <property type="match status" value="1"/>
</dbReference>
<evidence type="ECO:0000256" key="3">
    <source>
        <dbReference type="PROSITE-ProRule" id="PRU00169"/>
    </source>
</evidence>
<accession>A0ABY2X8Q1</accession>
<protein>
    <recommendedName>
        <fullName evidence="1">diguanylate cyclase</fullName>
        <ecNumber evidence="1">2.7.7.65</ecNumber>
    </recommendedName>
</protein>
<organism evidence="6 7">
    <name type="scientific">Arenibacterium halophilum</name>
    <dbReference type="NCBI Taxonomy" id="2583821"/>
    <lineage>
        <taxon>Bacteria</taxon>
        <taxon>Pseudomonadati</taxon>
        <taxon>Pseudomonadota</taxon>
        <taxon>Alphaproteobacteria</taxon>
        <taxon>Rhodobacterales</taxon>
        <taxon>Paracoccaceae</taxon>
        <taxon>Arenibacterium</taxon>
    </lineage>
</organism>
<feature type="domain" description="GGDEF" evidence="5">
    <location>
        <begin position="321"/>
        <end position="462"/>
    </location>
</feature>
<comment type="caution">
    <text evidence="6">The sequence shown here is derived from an EMBL/GenBank/DDBJ whole genome shotgun (WGS) entry which is preliminary data.</text>
</comment>
<evidence type="ECO:0000313" key="6">
    <source>
        <dbReference type="EMBL" id="TMV12726.1"/>
    </source>
</evidence>
<dbReference type="RefSeq" id="WP_138863280.1">
    <property type="nucleotide sequence ID" value="NZ_VCPC01000002.1"/>
</dbReference>
<dbReference type="Pfam" id="PF00072">
    <property type="entry name" value="Response_reg"/>
    <property type="match status" value="1"/>
</dbReference>
<evidence type="ECO:0000259" key="4">
    <source>
        <dbReference type="PROSITE" id="PS50110"/>
    </source>
</evidence>
<dbReference type="SMART" id="SM00448">
    <property type="entry name" value="REC"/>
    <property type="match status" value="1"/>
</dbReference>
<dbReference type="PROSITE" id="PS50110">
    <property type="entry name" value="RESPONSE_REGULATORY"/>
    <property type="match status" value="2"/>
</dbReference>
<evidence type="ECO:0000256" key="2">
    <source>
        <dbReference type="ARBA" id="ARBA00034247"/>
    </source>
</evidence>
<feature type="domain" description="Response regulatory" evidence="4">
    <location>
        <begin position="153"/>
        <end position="270"/>
    </location>
</feature>
<evidence type="ECO:0000259" key="5">
    <source>
        <dbReference type="PROSITE" id="PS50887"/>
    </source>
</evidence>
<dbReference type="InterPro" id="IPR043128">
    <property type="entry name" value="Rev_trsase/Diguanyl_cyclase"/>
</dbReference>
<dbReference type="Pfam" id="PF00990">
    <property type="entry name" value="GGDEF"/>
    <property type="match status" value="1"/>
</dbReference>
<feature type="domain" description="Response regulatory" evidence="4">
    <location>
        <begin position="4"/>
        <end position="120"/>
    </location>
</feature>
<dbReference type="SUPFAM" id="SSF55073">
    <property type="entry name" value="Nucleotide cyclase"/>
    <property type="match status" value="1"/>
</dbReference>
<dbReference type="SMART" id="SM00267">
    <property type="entry name" value="GGDEF"/>
    <property type="match status" value="1"/>
</dbReference>
<reference evidence="6 7" key="1">
    <citation type="submission" date="2019-05" db="EMBL/GenBank/DDBJ databases">
        <title>Marivita sp. nov. isolated from sea sediment.</title>
        <authorList>
            <person name="Kim W."/>
        </authorList>
    </citation>
    <scope>NUCLEOTIDE SEQUENCE [LARGE SCALE GENOMIC DNA]</scope>
    <source>
        <strain evidence="6 7">CAU 1492</strain>
    </source>
</reference>
<comment type="caution">
    <text evidence="3">Lacks conserved residue(s) required for the propagation of feature annotation.</text>
</comment>
<dbReference type="CDD" id="cd01949">
    <property type="entry name" value="GGDEF"/>
    <property type="match status" value="1"/>
</dbReference>
<name>A0ABY2X8Q1_9RHOB</name>
<dbReference type="InterPro" id="IPR050469">
    <property type="entry name" value="Diguanylate_Cyclase"/>
</dbReference>
<dbReference type="EMBL" id="VCPC01000002">
    <property type="protein sequence ID" value="TMV12726.1"/>
    <property type="molecule type" value="Genomic_DNA"/>
</dbReference>
<evidence type="ECO:0000256" key="1">
    <source>
        <dbReference type="ARBA" id="ARBA00012528"/>
    </source>
</evidence>
<dbReference type="Proteomes" id="UP001191082">
    <property type="component" value="Unassembled WGS sequence"/>
</dbReference>
<dbReference type="Gene3D" id="3.30.70.270">
    <property type="match status" value="1"/>
</dbReference>
<dbReference type="EC" id="2.7.7.65" evidence="1"/>
<dbReference type="SUPFAM" id="SSF52172">
    <property type="entry name" value="CheY-like"/>
    <property type="match status" value="2"/>
</dbReference>
<dbReference type="PROSITE" id="PS50887">
    <property type="entry name" value="GGDEF"/>
    <property type="match status" value="1"/>
</dbReference>
<sequence>MPVTVLVVDGIATNRIMLKVQLSASQYHVVQSDRLDGIEQLVRRTTPDLIVTAMRLPDGNAITLKARMRSDRATADIPILAITPENDRQARLNALQAGIDDAMAQPFDDQIFQARIRNLLRHAPQAEDLASGESSAALGFGERPQRAFSFAPRVAILARSADTGVNWVEQLSLRKGNRFHAVQRGDIGEQTDQPPFDAYVIEVSGNGRRNGLHLLADLRARAATRTAALIAVAAPSDASLAAEALDRGANDAMPTGFCAEELSLRLTARLREKLRADHLRDTMRNGLRAALIDPMTGLYNRRYALPYLNKIAQGPRNGTSGRFALMLADLDHFKRINDKFGHLAGDAVLVETAARLRKHLRPDDMIARVGGEEFMIVMPDMTEDEALRAADRMCQQINARPFPVPGIDTPISVSISIGLVMAQPPAVPEAENRLTDMLIGQADRALYSAKDAGRNKVTMAGTAA</sequence>
<evidence type="ECO:0000313" key="7">
    <source>
        <dbReference type="Proteomes" id="UP001191082"/>
    </source>
</evidence>
<dbReference type="InterPro" id="IPR029787">
    <property type="entry name" value="Nucleotide_cyclase"/>
</dbReference>
<proteinExistence type="predicted"/>
<comment type="catalytic activity">
    <reaction evidence="2">
        <text>2 GTP = 3',3'-c-di-GMP + 2 diphosphate</text>
        <dbReference type="Rhea" id="RHEA:24898"/>
        <dbReference type="ChEBI" id="CHEBI:33019"/>
        <dbReference type="ChEBI" id="CHEBI:37565"/>
        <dbReference type="ChEBI" id="CHEBI:58805"/>
        <dbReference type="EC" id="2.7.7.65"/>
    </reaction>
</comment>
<dbReference type="InterPro" id="IPR000160">
    <property type="entry name" value="GGDEF_dom"/>
</dbReference>
<dbReference type="Gene3D" id="3.40.50.2300">
    <property type="match status" value="1"/>
</dbReference>
<keyword evidence="7" id="KW-1185">Reference proteome</keyword>
<dbReference type="InterPro" id="IPR011006">
    <property type="entry name" value="CheY-like_superfamily"/>
</dbReference>
<dbReference type="InterPro" id="IPR001789">
    <property type="entry name" value="Sig_transdc_resp-reg_receiver"/>
</dbReference>
<gene>
    <name evidence="6" type="ORF">FGK64_07930</name>
</gene>
<dbReference type="NCBIfam" id="TIGR00254">
    <property type="entry name" value="GGDEF"/>
    <property type="match status" value="1"/>
</dbReference>
<dbReference type="PANTHER" id="PTHR45138">
    <property type="entry name" value="REGULATORY COMPONENTS OF SENSORY TRANSDUCTION SYSTEM"/>
    <property type="match status" value="1"/>
</dbReference>